<evidence type="ECO:0000313" key="1">
    <source>
        <dbReference type="EMBL" id="EOG22020.1"/>
    </source>
</evidence>
<protein>
    <submittedName>
        <fullName evidence="1">Uncharacterized protein</fullName>
    </submittedName>
</protein>
<sequence length="92" mass="10883">MENKVGYVRYNFFSSTPIMKDFASFNEALAVELSHDRERIHYEKHVIINDLWNTEKTDLLALPDTDYPVFKEIEVKANKYNEIKQNKITNLS</sequence>
<organism evidence="1 2">
    <name type="scientific">Enterococcus faecium EnGen0180</name>
    <dbReference type="NCBI Taxonomy" id="1157475"/>
    <lineage>
        <taxon>Bacteria</taxon>
        <taxon>Bacillati</taxon>
        <taxon>Bacillota</taxon>
        <taxon>Bacilli</taxon>
        <taxon>Lactobacillales</taxon>
        <taxon>Enterococcaceae</taxon>
        <taxon>Enterococcus</taxon>
    </lineage>
</organism>
<dbReference type="RefSeq" id="WP_010729803.1">
    <property type="nucleotide sequence ID" value="NZ_KB948137.1"/>
</dbReference>
<dbReference type="AlphaFoldDB" id="A0A829F6Q1"/>
<proteinExistence type="predicted"/>
<gene>
    <name evidence="1" type="ORF">SMG_02873</name>
</gene>
<dbReference type="Proteomes" id="UP000013834">
    <property type="component" value="Unassembled WGS sequence"/>
</dbReference>
<dbReference type="EMBL" id="AIVF01000062">
    <property type="protein sequence ID" value="EOG22020.1"/>
    <property type="molecule type" value="Genomic_DNA"/>
</dbReference>
<evidence type="ECO:0000313" key="2">
    <source>
        <dbReference type="Proteomes" id="UP000013834"/>
    </source>
</evidence>
<accession>A0A829F6Q1</accession>
<comment type="caution">
    <text evidence="1">The sequence shown here is derived from an EMBL/GenBank/DDBJ whole genome shotgun (WGS) entry which is preliminary data.</text>
</comment>
<reference evidence="1 2" key="1">
    <citation type="submission" date="2013-02" db="EMBL/GenBank/DDBJ databases">
        <title>The Genome Sequence of Enterococcus faecium VRE_84.</title>
        <authorList>
            <consortium name="The Broad Institute Genome Sequencing Platform"/>
            <consortium name="The Broad Institute Genome Sequencing Center for Infectious Disease"/>
            <person name="Earl A.M."/>
            <person name="Gilmore M.S."/>
            <person name="Lebreton F."/>
            <person name="Hammerum A.M."/>
            <person name="Jensen L.B."/>
            <person name="Guardabassi L."/>
            <person name="Walker B."/>
            <person name="Young S.K."/>
            <person name="Zeng Q."/>
            <person name="Gargeya S."/>
            <person name="Fitzgerald M."/>
            <person name="Haas B."/>
            <person name="Abouelleil A."/>
            <person name="Alvarado L."/>
            <person name="Arachchi H.M."/>
            <person name="Berlin A.M."/>
            <person name="Chapman S.B."/>
            <person name="Dewar J."/>
            <person name="Goldberg J."/>
            <person name="Griggs A."/>
            <person name="Gujja S."/>
            <person name="Hansen M."/>
            <person name="Howarth C."/>
            <person name="Imamovic A."/>
            <person name="Larimer J."/>
            <person name="McCowan C."/>
            <person name="Murphy C."/>
            <person name="Neiman D."/>
            <person name="Pearson M."/>
            <person name="Priest M."/>
            <person name="Roberts A."/>
            <person name="Saif S."/>
            <person name="Shea T."/>
            <person name="Sisk P."/>
            <person name="Sykes S."/>
            <person name="Wortman J."/>
            <person name="Nusbaum C."/>
            <person name="Birren B."/>
        </authorList>
    </citation>
    <scope>NUCLEOTIDE SEQUENCE [LARGE SCALE GENOMIC DNA]</scope>
    <source>
        <strain evidence="1 2">VRE 84</strain>
    </source>
</reference>
<name>A0A829F6Q1_ENTFC</name>